<evidence type="ECO:0000256" key="10">
    <source>
        <dbReference type="SAM" id="MobiDB-lite"/>
    </source>
</evidence>
<feature type="region of interest" description="Disordered" evidence="10">
    <location>
        <begin position="27"/>
        <end position="66"/>
    </location>
</feature>
<organism evidence="12 13">
    <name type="scientific">Micromonas commoda (strain RCC299 / NOUM17 / CCMP2709)</name>
    <name type="common">Picoplanktonic green alga</name>
    <dbReference type="NCBI Taxonomy" id="296587"/>
    <lineage>
        <taxon>Eukaryota</taxon>
        <taxon>Viridiplantae</taxon>
        <taxon>Chlorophyta</taxon>
        <taxon>Mamiellophyceae</taxon>
        <taxon>Mamiellales</taxon>
        <taxon>Mamiellaceae</taxon>
        <taxon>Micromonas</taxon>
    </lineage>
</organism>
<dbReference type="InterPro" id="IPR003265">
    <property type="entry name" value="HhH-GPD_domain"/>
</dbReference>
<evidence type="ECO:0000259" key="11">
    <source>
        <dbReference type="SMART" id="SM00478"/>
    </source>
</evidence>
<feature type="compositionally biased region" description="Basic and acidic residues" evidence="10">
    <location>
        <begin position="431"/>
        <end position="452"/>
    </location>
</feature>
<dbReference type="STRING" id="296587.C1EI71"/>
<evidence type="ECO:0000256" key="1">
    <source>
        <dbReference type="ARBA" id="ARBA00010679"/>
    </source>
</evidence>
<evidence type="ECO:0000256" key="7">
    <source>
        <dbReference type="ARBA" id="ARBA00023268"/>
    </source>
</evidence>
<keyword evidence="6" id="KW-0456">Lyase</keyword>
<dbReference type="GeneID" id="8249482"/>
<dbReference type="Gene3D" id="1.10.1670.10">
    <property type="entry name" value="Helix-hairpin-Helix base-excision DNA repair enzymes (C-terminal)"/>
    <property type="match status" value="1"/>
</dbReference>
<dbReference type="EC" id="4.2.99.18" evidence="2"/>
<dbReference type="Pfam" id="PF07934">
    <property type="entry name" value="OGG_N"/>
    <property type="match status" value="1"/>
</dbReference>
<dbReference type="SUPFAM" id="SSF55945">
    <property type="entry name" value="TATA-box binding protein-like"/>
    <property type="match status" value="1"/>
</dbReference>
<dbReference type="Proteomes" id="UP000002009">
    <property type="component" value="Chromosome 15"/>
</dbReference>
<dbReference type="eggNOG" id="KOG2875">
    <property type="taxonomic scope" value="Eukaryota"/>
</dbReference>
<evidence type="ECO:0000256" key="8">
    <source>
        <dbReference type="ARBA" id="ARBA00023295"/>
    </source>
</evidence>
<feature type="region of interest" description="Disordered" evidence="10">
    <location>
        <begin position="236"/>
        <end position="280"/>
    </location>
</feature>
<evidence type="ECO:0000313" key="13">
    <source>
        <dbReference type="Proteomes" id="UP000002009"/>
    </source>
</evidence>
<keyword evidence="3" id="KW-0227">DNA damage</keyword>
<dbReference type="InterPro" id="IPR012904">
    <property type="entry name" value="OGG_N"/>
</dbReference>
<dbReference type="InParanoid" id="C1EI71"/>
<sequence length="500" mass="53209">MPRASAVTQRAVTYAVDALRISGRASGGLTARGAATAPPHLRRGWMGTTRAPGGAPPTRESRSVAAMNPPAAAVVDERGGGWVSLGTPRAELVLAHTLPTGQSFRWRLTTRGDYVGVIGKRVVSMRQCEDDVLYRVHCRPAGEDATHDAAAVADYFNLSVSLGALATGWAKADARFAKLQPHLPGCRMLRQDPAECLFSFICSSNNHISRIHGMVERLCATYGTKLAVDAALSEARKATANPTGTPKKKKKRKVVADNETKAEDNDDRDDDEGEPLGDFYSFPTVSQLTNATEADLRAAGFGYRAKFIAGAVSALNEKPNGADAYLRTLRHECSYKEAQAALAELPGVGPKVAACACLFSLDKHEAIPVDTHVWHLATEHYCAELAGKSLTPRVMDAVEEAVGEVFGSHAGWAHNTLFIAELAHVRAALPEELRTPPRAKAEKKTTPKKESNKASAGGAGDAGEELDGLLASPSPERGSSRAPKKSKAAIAADDAESEYL</sequence>
<dbReference type="InterPro" id="IPR052054">
    <property type="entry name" value="Oxidative_DNA_repair_enzyme"/>
</dbReference>
<dbReference type="GO" id="GO:0006285">
    <property type="term" value="P:base-excision repair, AP site formation"/>
    <property type="evidence" value="ECO:0007669"/>
    <property type="project" value="TreeGrafter"/>
</dbReference>
<evidence type="ECO:0000256" key="3">
    <source>
        <dbReference type="ARBA" id="ARBA00022763"/>
    </source>
</evidence>
<comment type="similarity">
    <text evidence="1">Belongs to the type-1 OGG1 family.</text>
</comment>
<dbReference type="EMBL" id="CP001333">
    <property type="protein sequence ID" value="ACO67630.1"/>
    <property type="molecule type" value="Genomic_DNA"/>
</dbReference>
<dbReference type="KEGG" id="mis:MICPUN_64474"/>
<dbReference type="GO" id="GO:0006289">
    <property type="term" value="P:nucleotide-excision repair"/>
    <property type="evidence" value="ECO:0007669"/>
    <property type="project" value="InterPro"/>
</dbReference>
<dbReference type="InterPro" id="IPR023170">
    <property type="entry name" value="HhH_base_excis_C"/>
</dbReference>
<dbReference type="SUPFAM" id="SSF48150">
    <property type="entry name" value="DNA-glycosylase"/>
    <property type="match status" value="1"/>
</dbReference>
<evidence type="ECO:0000256" key="4">
    <source>
        <dbReference type="ARBA" id="ARBA00022801"/>
    </source>
</evidence>
<feature type="compositionally biased region" description="Acidic residues" evidence="10">
    <location>
        <begin position="264"/>
        <end position="275"/>
    </location>
</feature>
<dbReference type="SMART" id="SM00478">
    <property type="entry name" value="ENDO3c"/>
    <property type="match status" value="1"/>
</dbReference>
<dbReference type="PANTHER" id="PTHR10242:SF2">
    <property type="entry name" value="N-GLYCOSYLASE_DNA LYASE"/>
    <property type="match status" value="1"/>
</dbReference>
<keyword evidence="5" id="KW-0234">DNA repair</keyword>
<dbReference type="OMA" id="FMGSANN"/>
<dbReference type="OrthoDB" id="238681at2759"/>
<dbReference type="GO" id="GO:0034039">
    <property type="term" value="F:8-oxo-7,8-dihydroguanine DNA N-glycosylase activity"/>
    <property type="evidence" value="ECO:0007669"/>
    <property type="project" value="TreeGrafter"/>
</dbReference>
<comment type="catalytic activity">
    <reaction evidence="9">
        <text>2'-deoxyribonucleotide-(2'-deoxyribose 5'-phosphate)-2'-deoxyribonucleotide-DNA = a 3'-end 2'-deoxyribonucleotide-(2,3-dehydro-2,3-deoxyribose 5'-phosphate)-DNA + a 5'-end 5'-phospho-2'-deoxyribonucleoside-DNA + H(+)</text>
        <dbReference type="Rhea" id="RHEA:66592"/>
        <dbReference type="Rhea" id="RHEA-COMP:13180"/>
        <dbReference type="Rhea" id="RHEA-COMP:16897"/>
        <dbReference type="Rhea" id="RHEA-COMP:17067"/>
        <dbReference type="ChEBI" id="CHEBI:15378"/>
        <dbReference type="ChEBI" id="CHEBI:136412"/>
        <dbReference type="ChEBI" id="CHEBI:157695"/>
        <dbReference type="ChEBI" id="CHEBI:167181"/>
        <dbReference type="EC" id="4.2.99.18"/>
    </reaction>
</comment>
<protein>
    <recommendedName>
        <fullName evidence="2">DNA-(apurinic or apyrimidinic site) lyase</fullName>
        <ecNumber evidence="2">4.2.99.18</ecNumber>
    </recommendedName>
</protein>
<dbReference type="GO" id="GO:0005634">
    <property type="term" value="C:nucleus"/>
    <property type="evidence" value="ECO:0007669"/>
    <property type="project" value="TreeGrafter"/>
</dbReference>
<dbReference type="RefSeq" id="XP_002506372.1">
    <property type="nucleotide sequence ID" value="XM_002506326.1"/>
</dbReference>
<gene>
    <name evidence="12" type="ORF">MICPUN_64474</name>
</gene>
<dbReference type="AlphaFoldDB" id="C1EI71"/>
<keyword evidence="13" id="KW-1185">Reference proteome</keyword>
<evidence type="ECO:0000256" key="9">
    <source>
        <dbReference type="ARBA" id="ARBA00044632"/>
    </source>
</evidence>
<name>C1EI71_MICCC</name>
<evidence type="ECO:0000313" key="12">
    <source>
        <dbReference type="EMBL" id="ACO67630.1"/>
    </source>
</evidence>
<feature type="domain" description="HhH-GPD" evidence="11">
    <location>
        <begin position="265"/>
        <end position="425"/>
    </location>
</feature>
<dbReference type="FunCoup" id="C1EI71">
    <property type="interactions" value="1730"/>
</dbReference>
<accession>C1EI71</accession>
<reference evidence="12 13" key="1">
    <citation type="journal article" date="2009" name="Science">
        <title>Green evolution and dynamic adaptations revealed by genomes of the marine picoeukaryotes Micromonas.</title>
        <authorList>
            <person name="Worden A.Z."/>
            <person name="Lee J.H."/>
            <person name="Mock T."/>
            <person name="Rouze P."/>
            <person name="Simmons M.P."/>
            <person name="Aerts A.L."/>
            <person name="Allen A.E."/>
            <person name="Cuvelier M.L."/>
            <person name="Derelle E."/>
            <person name="Everett M.V."/>
            <person name="Foulon E."/>
            <person name="Grimwood J."/>
            <person name="Gundlach H."/>
            <person name="Henrissat B."/>
            <person name="Napoli C."/>
            <person name="McDonald S.M."/>
            <person name="Parker M.S."/>
            <person name="Rombauts S."/>
            <person name="Salamov A."/>
            <person name="Von Dassow P."/>
            <person name="Badger J.H."/>
            <person name="Coutinho P.M."/>
            <person name="Demir E."/>
            <person name="Dubchak I."/>
            <person name="Gentemann C."/>
            <person name="Eikrem W."/>
            <person name="Gready J.E."/>
            <person name="John U."/>
            <person name="Lanier W."/>
            <person name="Lindquist E.A."/>
            <person name="Lucas S."/>
            <person name="Mayer K.F."/>
            <person name="Moreau H."/>
            <person name="Not F."/>
            <person name="Otillar R."/>
            <person name="Panaud O."/>
            <person name="Pangilinan J."/>
            <person name="Paulsen I."/>
            <person name="Piegu B."/>
            <person name="Poliakov A."/>
            <person name="Robbens S."/>
            <person name="Schmutz J."/>
            <person name="Toulza E."/>
            <person name="Wyss T."/>
            <person name="Zelensky A."/>
            <person name="Zhou K."/>
            <person name="Armbrust E.V."/>
            <person name="Bhattacharya D."/>
            <person name="Goodenough U.W."/>
            <person name="Van de Peer Y."/>
            <person name="Grigoriev I.V."/>
        </authorList>
    </citation>
    <scope>NUCLEOTIDE SEQUENCE [LARGE SCALE GENOMIC DNA]</scope>
    <source>
        <strain evidence="13">RCC299 / NOUM17</strain>
    </source>
</reference>
<dbReference type="InterPro" id="IPR011257">
    <property type="entry name" value="DNA_glycosylase"/>
</dbReference>
<dbReference type="PANTHER" id="PTHR10242">
    <property type="entry name" value="8-OXOGUANINE DNA GLYCOSYLASE"/>
    <property type="match status" value="1"/>
</dbReference>
<feature type="compositionally biased region" description="Basic and acidic residues" evidence="10">
    <location>
        <begin position="254"/>
        <end position="263"/>
    </location>
</feature>
<evidence type="ECO:0000256" key="5">
    <source>
        <dbReference type="ARBA" id="ARBA00023204"/>
    </source>
</evidence>
<proteinExistence type="inferred from homology"/>
<dbReference type="Pfam" id="PF00730">
    <property type="entry name" value="HhH-GPD"/>
    <property type="match status" value="1"/>
</dbReference>
<dbReference type="GO" id="GO:0003684">
    <property type="term" value="F:damaged DNA binding"/>
    <property type="evidence" value="ECO:0007669"/>
    <property type="project" value="InterPro"/>
</dbReference>
<feature type="region of interest" description="Disordered" evidence="10">
    <location>
        <begin position="431"/>
        <end position="500"/>
    </location>
</feature>
<evidence type="ECO:0000256" key="6">
    <source>
        <dbReference type="ARBA" id="ARBA00023239"/>
    </source>
</evidence>
<keyword evidence="8" id="KW-0326">Glycosidase</keyword>
<dbReference type="Gene3D" id="1.10.340.30">
    <property type="entry name" value="Hypothetical protein, domain 2"/>
    <property type="match status" value="1"/>
</dbReference>
<dbReference type="CDD" id="cd00056">
    <property type="entry name" value="ENDO3c"/>
    <property type="match status" value="1"/>
</dbReference>
<dbReference type="GO" id="GO:0140078">
    <property type="term" value="F:class I DNA-(apurinic or apyrimidinic site) endonuclease activity"/>
    <property type="evidence" value="ECO:0007669"/>
    <property type="project" value="UniProtKB-EC"/>
</dbReference>
<dbReference type="Gene3D" id="3.30.310.40">
    <property type="match status" value="1"/>
</dbReference>
<evidence type="ECO:0000256" key="2">
    <source>
        <dbReference type="ARBA" id="ARBA00012720"/>
    </source>
</evidence>
<keyword evidence="4" id="KW-0378">Hydrolase</keyword>
<keyword evidence="7" id="KW-0511">Multifunctional enzyme</keyword>